<evidence type="ECO:0000313" key="2">
    <source>
        <dbReference type="EMBL" id="KAJ1108424.1"/>
    </source>
</evidence>
<feature type="region of interest" description="Disordered" evidence="1">
    <location>
        <begin position="40"/>
        <end position="70"/>
    </location>
</feature>
<protein>
    <submittedName>
        <fullName evidence="2">Uncharacterized protein</fullName>
    </submittedName>
</protein>
<dbReference type="AlphaFoldDB" id="A0AAV7N178"/>
<evidence type="ECO:0000313" key="3">
    <source>
        <dbReference type="Proteomes" id="UP001066276"/>
    </source>
</evidence>
<sequence>MRSELPGSASSERDLLFVYRALAPHEYRKMLTHKRGVWGGKLEQSCPGAPEKLPSSGSRFPPEDWRQRQH</sequence>
<dbReference type="EMBL" id="JANPWB010000013">
    <property type="protein sequence ID" value="KAJ1108424.1"/>
    <property type="molecule type" value="Genomic_DNA"/>
</dbReference>
<organism evidence="2 3">
    <name type="scientific">Pleurodeles waltl</name>
    <name type="common">Iberian ribbed newt</name>
    <dbReference type="NCBI Taxonomy" id="8319"/>
    <lineage>
        <taxon>Eukaryota</taxon>
        <taxon>Metazoa</taxon>
        <taxon>Chordata</taxon>
        <taxon>Craniata</taxon>
        <taxon>Vertebrata</taxon>
        <taxon>Euteleostomi</taxon>
        <taxon>Amphibia</taxon>
        <taxon>Batrachia</taxon>
        <taxon>Caudata</taxon>
        <taxon>Salamandroidea</taxon>
        <taxon>Salamandridae</taxon>
        <taxon>Pleurodelinae</taxon>
        <taxon>Pleurodeles</taxon>
    </lineage>
</organism>
<dbReference type="Proteomes" id="UP001066276">
    <property type="component" value="Chromosome 9"/>
</dbReference>
<gene>
    <name evidence="2" type="ORF">NDU88_005800</name>
</gene>
<reference evidence="2" key="1">
    <citation type="journal article" date="2022" name="bioRxiv">
        <title>Sequencing and chromosome-scale assembly of the giantPleurodeles waltlgenome.</title>
        <authorList>
            <person name="Brown T."/>
            <person name="Elewa A."/>
            <person name="Iarovenko S."/>
            <person name="Subramanian E."/>
            <person name="Araus A.J."/>
            <person name="Petzold A."/>
            <person name="Susuki M."/>
            <person name="Suzuki K.-i.T."/>
            <person name="Hayashi T."/>
            <person name="Toyoda A."/>
            <person name="Oliveira C."/>
            <person name="Osipova E."/>
            <person name="Leigh N.D."/>
            <person name="Simon A."/>
            <person name="Yun M.H."/>
        </authorList>
    </citation>
    <scope>NUCLEOTIDE SEQUENCE</scope>
    <source>
        <strain evidence="2">20211129_DDA</strain>
        <tissue evidence="2">Liver</tissue>
    </source>
</reference>
<evidence type="ECO:0000256" key="1">
    <source>
        <dbReference type="SAM" id="MobiDB-lite"/>
    </source>
</evidence>
<proteinExistence type="predicted"/>
<accession>A0AAV7N178</accession>
<feature type="compositionally biased region" description="Basic and acidic residues" evidence="1">
    <location>
        <begin position="61"/>
        <end position="70"/>
    </location>
</feature>
<keyword evidence="3" id="KW-1185">Reference proteome</keyword>
<name>A0AAV7N178_PLEWA</name>
<comment type="caution">
    <text evidence="2">The sequence shown here is derived from an EMBL/GenBank/DDBJ whole genome shotgun (WGS) entry which is preliminary data.</text>
</comment>